<feature type="transmembrane region" description="Helical" evidence="15">
    <location>
        <begin position="415"/>
        <end position="433"/>
    </location>
</feature>
<comment type="subcellular location">
    <subcellularLocation>
        <location evidence="1 15">Endoplasmic reticulum membrane</location>
        <topology evidence="1 15">Multi-pass membrane protein</topology>
    </subcellularLocation>
</comment>
<dbReference type="GO" id="GO:0016616">
    <property type="term" value="F:oxidoreductase activity, acting on the CH-OH group of donors, NAD or NADP as acceptor"/>
    <property type="evidence" value="ECO:0007669"/>
    <property type="project" value="InterPro"/>
</dbReference>
<keyword evidence="6 15" id="KW-1133">Transmembrane helix</keyword>
<evidence type="ECO:0000256" key="8">
    <source>
        <dbReference type="ARBA" id="ARBA00023011"/>
    </source>
</evidence>
<dbReference type="InterPro" id="IPR003388">
    <property type="entry name" value="Reticulon"/>
</dbReference>
<dbReference type="PROSITE" id="PS50845">
    <property type="entry name" value="RETICULON"/>
    <property type="match status" value="1"/>
</dbReference>
<keyword evidence="4 15" id="KW-0256">Endoplasmic reticulum</keyword>
<keyword evidence="5" id="KW-0752">Steroid biosynthesis</keyword>
<comment type="pathway">
    <text evidence="14">Steroid biosynthesis; zymosterol biosynthesis; zymosterol from lanosterol: step 4/6.</text>
</comment>
<keyword evidence="13" id="KW-0753">Steroid metabolism</keyword>
<evidence type="ECO:0000256" key="9">
    <source>
        <dbReference type="ARBA" id="ARBA00023027"/>
    </source>
</evidence>
<keyword evidence="5" id="KW-0444">Lipid biosynthesis</keyword>
<evidence type="ECO:0000256" key="12">
    <source>
        <dbReference type="ARBA" id="ARBA00023166"/>
    </source>
</evidence>
<evidence type="ECO:0000256" key="14">
    <source>
        <dbReference type="ARBA" id="ARBA00060653"/>
    </source>
</evidence>
<evidence type="ECO:0000256" key="3">
    <source>
        <dbReference type="ARBA" id="ARBA00022692"/>
    </source>
</evidence>
<evidence type="ECO:0000256" key="10">
    <source>
        <dbReference type="ARBA" id="ARBA00023098"/>
    </source>
</evidence>
<evidence type="ECO:0000256" key="7">
    <source>
        <dbReference type="ARBA" id="ARBA00023002"/>
    </source>
</evidence>
<keyword evidence="3 15" id="KW-0812">Transmembrane</keyword>
<evidence type="ECO:0000256" key="11">
    <source>
        <dbReference type="ARBA" id="ARBA00023136"/>
    </source>
</evidence>
<protein>
    <recommendedName>
        <fullName evidence="15">Reticulon-like protein</fullName>
    </recommendedName>
</protein>
<keyword evidence="9" id="KW-0520">NAD</keyword>
<feature type="domain" description="Reticulon" evidence="16">
    <location>
        <begin position="379"/>
        <end position="563"/>
    </location>
</feature>
<evidence type="ECO:0000256" key="15">
    <source>
        <dbReference type="RuleBase" id="RU363132"/>
    </source>
</evidence>
<dbReference type="SUPFAM" id="SSF51735">
    <property type="entry name" value="NAD(P)-binding Rossmann-fold domains"/>
    <property type="match status" value="1"/>
</dbReference>
<comment type="similarity">
    <text evidence="2">Belongs to the 3-beta-HSD family.</text>
</comment>
<evidence type="ECO:0000256" key="5">
    <source>
        <dbReference type="ARBA" id="ARBA00022955"/>
    </source>
</evidence>
<reference evidence="17" key="1">
    <citation type="submission" date="2015-03" db="EMBL/GenBank/DDBJ databases">
        <title>A transcriptome of Araucaria cunninghamii, an australian fine timber species.</title>
        <authorList>
            <person name="Jing Yi C.J.Y."/>
            <person name="Yin San L.Y.S."/>
            <person name="Abdul Karim S.S."/>
            <person name="Wan Azmi N.N."/>
            <person name="Hercus R.R."/>
            <person name="Croft L.L."/>
        </authorList>
    </citation>
    <scope>NUCLEOTIDE SEQUENCE</scope>
    <source>
        <strain evidence="17">MI0301</strain>
        <tissue evidence="17">Leaf</tissue>
    </source>
</reference>
<evidence type="ECO:0000256" key="13">
    <source>
        <dbReference type="ARBA" id="ARBA00023221"/>
    </source>
</evidence>
<accession>A0A0D6R0F6</accession>
<dbReference type="EMBL" id="GCKF01033935">
    <property type="protein sequence ID" value="JAG97312.1"/>
    <property type="molecule type" value="Transcribed_RNA"/>
</dbReference>
<keyword evidence="8" id="KW-0756">Sterol biosynthesis</keyword>
<feature type="transmembrane region" description="Helical" evidence="15">
    <location>
        <begin position="391"/>
        <end position="408"/>
    </location>
</feature>
<dbReference type="PANTHER" id="PTHR10366">
    <property type="entry name" value="NAD DEPENDENT EPIMERASE/DEHYDRATASE"/>
    <property type="match status" value="1"/>
</dbReference>
<dbReference type="Gene3D" id="3.40.50.720">
    <property type="entry name" value="NAD(P)-binding Rossmann-like Domain"/>
    <property type="match status" value="1"/>
</dbReference>
<dbReference type="FunFam" id="3.40.50.720:FF:000273">
    <property type="entry name" value="Reticulon-like protein"/>
    <property type="match status" value="1"/>
</dbReference>
<dbReference type="InterPro" id="IPR036291">
    <property type="entry name" value="NAD(P)-bd_dom_sf"/>
</dbReference>
<organism evidence="17">
    <name type="scientific">Araucaria cunninghamii</name>
    <name type="common">Hoop pine</name>
    <name type="synonym">Moreton Bay pine</name>
    <dbReference type="NCBI Taxonomy" id="56994"/>
    <lineage>
        <taxon>Eukaryota</taxon>
        <taxon>Viridiplantae</taxon>
        <taxon>Streptophyta</taxon>
        <taxon>Embryophyta</taxon>
        <taxon>Tracheophyta</taxon>
        <taxon>Spermatophyta</taxon>
        <taxon>Pinopsida</taxon>
        <taxon>Pinidae</taxon>
        <taxon>Conifers II</taxon>
        <taxon>Araucariales</taxon>
        <taxon>Araucariaceae</taxon>
        <taxon>Araucaria</taxon>
    </lineage>
</organism>
<dbReference type="Pfam" id="PF01073">
    <property type="entry name" value="3Beta_HSD"/>
    <property type="match status" value="1"/>
</dbReference>
<keyword evidence="10" id="KW-0443">Lipid metabolism</keyword>
<keyword evidence="7" id="KW-0560">Oxidoreductase</keyword>
<sequence length="563" mass="62844">MDFECCVVTGGRGFVARWLVRKLLQSGRRIVRIVDLARAISLDEEEQSSILGEALKCGRAVYYGADLRDQAELVKVFHGASVVFHMASPDSSLNDFKLHYDVTVQGTRNVINACLLCNVKKLIFTSSPSVVFNGVHGIINGDESLPYPEKHNDVYSEVKAEAEALVLRSNGREGLLTCALRPSAVFGPGDRLLVPAIVAAARVGKLKFIIGDGENMYDFTYVENVAHAHICAEQALDSGASDVAGKAYFITNMEPIKFWEFLSIILERLGYERPHIHVPVNLVMPIAWVVEWTYKKLAPYGMVVPQFTPQRIRLLSCTRTFNCSRAQKCICYSPRVSLQEGIRLTIESFEHLRSGVPCVKSREYDGPPKVYRWLGGGRVADVLLWRDEKKTFSIILALAVAFYCFFLAGQTFVRAAAQLLLLIFTGLFIHGVLPSPILGYTIEKIPPHAFQISEESVQYVLLSTRSVWNSGVETLQSLSQGKDWALFLKAASLLCFLKFLGTISFSTLVATCLIFMFTAFCIYEQKEEEIDYLAEATIFSLLHLKGLLMNKLPSSVTEYVKTI</sequence>
<dbReference type="InterPro" id="IPR050425">
    <property type="entry name" value="NAD(P)_dehydrat-like"/>
</dbReference>
<proteinExistence type="inferred from homology"/>
<name>A0A0D6R0F6_ARACU</name>
<dbReference type="PANTHER" id="PTHR10366:SF564">
    <property type="entry name" value="STEROL-4-ALPHA-CARBOXYLATE 3-DEHYDROGENASE, DECARBOXYLATING"/>
    <property type="match status" value="1"/>
</dbReference>
<evidence type="ECO:0000313" key="17">
    <source>
        <dbReference type="EMBL" id="JAG97312.1"/>
    </source>
</evidence>
<feature type="transmembrane region" description="Helical" evidence="15">
    <location>
        <begin position="499"/>
        <end position="523"/>
    </location>
</feature>
<dbReference type="GO" id="GO:0005789">
    <property type="term" value="C:endoplasmic reticulum membrane"/>
    <property type="evidence" value="ECO:0007669"/>
    <property type="project" value="UniProtKB-SubCell"/>
</dbReference>
<evidence type="ECO:0000256" key="2">
    <source>
        <dbReference type="ARBA" id="ARBA00009219"/>
    </source>
</evidence>
<dbReference type="AlphaFoldDB" id="A0A0D6R0F6"/>
<keyword evidence="11 15" id="KW-0472">Membrane</keyword>
<evidence type="ECO:0000256" key="1">
    <source>
        <dbReference type="ARBA" id="ARBA00004477"/>
    </source>
</evidence>
<dbReference type="Pfam" id="PF02453">
    <property type="entry name" value="Reticulon"/>
    <property type="match status" value="1"/>
</dbReference>
<evidence type="ECO:0000256" key="4">
    <source>
        <dbReference type="ARBA" id="ARBA00022824"/>
    </source>
</evidence>
<dbReference type="GO" id="GO:0016126">
    <property type="term" value="P:sterol biosynthetic process"/>
    <property type="evidence" value="ECO:0007669"/>
    <property type="project" value="UniProtKB-KW"/>
</dbReference>
<evidence type="ECO:0000259" key="16">
    <source>
        <dbReference type="PROSITE" id="PS50845"/>
    </source>
</evidence>
<evidence type="ECO:0000256" key="6">
    <source>
        <dbReference type="ARBA" id="ARBA00022989"/>
    </source>
</evidence>
<dbReference type="InterPro" id="IPR002225">
    <property type="entry name" value="3Beta_OHSteriod_DH/Estase"/>
</dbReference>
<keyword evidence="12" id="KW-1207">Sterol metabolism</keyword>